<evidence type="ECO:0000313" key="2">
    <source>
        <dbReference type="EMBL" id="RMX50603.1"/>
    </source>
</evidence>
<sequence>MHRSTAVGHGGEQPHLQIDPLQSVPGFELTLPRRHPLRSEPTYTKTDRKDHLPLSMIRCIILPTSSETGKSE</sequence>
<evidence type="ECO:0000313" key="3">
    <source>
        <dbReference type="Proteomes" id="UP000275408"/>
    </source>
</evidence>
<comment type="caution">
    <text evidence="2">The sequence shown here is derived from an EMBL/GenBank/DDBJ whole genome shotgun (WGS) entry which is preliminary data.</text>
</comment>
<reference evidence="2 3" key="1">
    <citation type="journal article" date="2018" name="Sci. Rep.">
        <title>Comparative analysis of the Pocillopora damicornis genome highlights role of immune system in coral evolution.</title>
        <authorList>
            <person name="Cunning R."/>
            <person name="Bay R.A."/>
            <person name="Gillette P."/>
            <person name="Baker A.C."/>
            <person name="Traylor-Knowles N."/>
        </authorList>
    </citation>
    <scope>NUCLEOTIDE SEQUENCE [LARGE SCALE GENOMIC DNA]</scope>
    <source>
        <strain evidence="2">RSMAS</strain>
        <tissue evidence="2">Whole animal</tissue>
    </source>
</reference>
<protein>
    <submittedName>
        <fullName evidence="2">Uncharacterized protein</fullName>
    </submittedName>
</protein>
<dbReference type="AlphaFoldDB" id="A0A3M6UAB6"/>
<gene>
    <name evidence="2" type="ORF">pdam_00009643</name>
</gene>
<dbReference type="EMBL" id="RCHS01001930">
    <property type="protein sequence ID" value="RMX50603.1"/>
    <property type="molecule type" value="Genomic_DNA"/>
</dbReference>
<keyword evidence="3" id="KW-1185">Reference proteome</keyword>
<name>A0A3M6UAB6_POCDA</name>
<proteinExistence type="predicted"/>
<accession>A0A3M6UAB6</accession>
<dbReference type="Proteomes" id="UP000275408">
    <property type="component" value="Unassembled WGS sequence"/>
</dbReference>
<organism evidence="2 3">
    <name type="scientific">Pocillopora damicornis</name>
    <name type="common">Cauliflower coral</name>
    <name type="synonym">Millepora damicornis</name>
    <dbReference type="NCBI Taxonomy" id="46731"/>
    <lineage>
        <taxon>Eukaryota</taxon>
        <taxon>Metazoa</taxon>
        <taxon>Cnidaria</taxon>
        <taxon>Anthozoa</taxon>
        <taxon>Hexacorallia</taxon>
        <taxon>Scleractinia</taxon>
        <taxon>Astrocoeniina</taxon>
        <taxon>Pocilloporidae</taxon>
        <taxon>Pocillopora</taxon>
    </lineage>
</organism>
<feature type="region of interest" description="Disordered" evidence="1">
    <location>
        <begin position="27"/>
        <end position="49"/>
    </location>
</feature>
<evidence type="ECO:0000256" key="1">
    <source>
        <dbReference type="SAM" id="MobiDB-lite"/>
    </source>
</evidence>